<evidence type="ECO:0000256" key="2">
    <source>
        <dbReference type="ARBA" id="ARBA00022552"/>
    </source>
</evidence>
<dbReference type="SUPFAM" id="SSF50249">
    <property type="entry name" value="Nucleic acid-binding proteins"/>
    <property type="match status" value="2"/>
</dbReference>
<dbReference type="GO" id="GO:0003723">
    <property type="term" value="F:RNA binding"/>
    <property type="evidence" value="ECO:0007669"/>
    <property type="project" value="InterPro"/>
</dbReference>
<dbReference type="Pfam" id="PF00773">
    <property type="entry name" value="RNB"/>
    <property type="match status" value="1"/>
</dbReference>
<evidence type="ECO:0000259" key="6">
    <source>
        <dbReference type="SMART" id="SM00670"/>
    </source>
</evidence>
<dbReference type="PROSITE" id="PS01175">
    <property type="entry name" value="RIBONUCLEASE_II"/>
    <property type="match status" value="1"/>
</dbReference>
<dbReference type="SMART" id="SM00670">
    <property type="entry name" value="PINc"/>
    <property type="match status" value="1"/>
</dbReference>
<comment type="caution">
    <text evidence="8">The sequence shown here is derived from an EMBL/GenBank/DDBJ whole genome shotgun (WGS) entry which is preliminary data.</text>
</comment>
<dbReference type="Pfam" id="PF13638">
    <property type="entry name" value="PIN_4"/>
    <property type="match status" value="1"/>
</dbReference>
<dbReference type="GO" id="GO:0016075">
    <property type="term" value="P:rRNA catabolic process"/>
    <property type="evidence" value="ECO:0007669"/>
    <property type="project" value="TreeGrafter"/>
</dbReference>
<dbReference type="InterPro" id="IPR029060">
    <property type="entry name" value="PIN-like_dom_sf"/>
</dbReference>
<dbReference type="SMART" id="SM00955">
    <property type="entry name" value="RNB"/>
    <property type="match status" value="1"/>
</dbReference>
<dbReference type="GO" id="GO:0000175">
    <property type="term" value="F:3'-5'-RNA exonuclease activity"/>
    <property type="evidence" value="ECO:0007669"/>
    <property type="project" value="TreeGrafter"/>
</dbReference>
<dbReference type="InterPro" id="IPR050180">
    <property type="entry name" value="RNR_Ribonuclease"/>
</dbReference>
<name>A0A8J2SR87_9STRA</name>
<feature type="region of interest" description="Disordered" evidence="5">
    <location>
        <begin position="21"/>
        <end position="59"/>
    </location>
</feature>
<comment type="subcellular location">
    <subcellularLocation>
        <location evidence="1">Nucleus</location>
    </subcellularLocation>
</comment>
<proteinExistence type="inferred from homology"/>
<dbReference type="PANTHER" id="PTHR23355:SF35">
    <property type="entry name" value="EXOSOME COMPLEX EXONUCLEASE RRP44"/>
    <property type="match status" value="1"/>
</dbReference>
<evidence type="ECO:0000256" key="3">
    <source>
        <dbReference type="ARBA" id="ARBA00023242"/>
    </source>
</evidence>
<keyword evidence="9" id="KW-1185">Reference proteome</keyword>
<evidence type="ECO:0008006" key="10">
    <source>
        <dbReference type="Google" id="ProtNLM"/>
    </source>
</evidence>
<gene>
    <name evidence="8" type="ORF">PECAL_3P19070</name>
</gene>
<accession>A0A8J2SR87</accession>
<dbReference type="OrthoDB" id="372421at2759"/>
<dbReference type="EMBL" id="CAKKNE010000003">
    <property type="protein sequence ID" value="CAH0371937.1"/>
    <property type="molecule type" value="Genomic_DNA"/>
</dbReference>
<evidence type="ECO:0000313" key="8">
    <source>
        <dbReference type="EMBL" id="CAH0371937.1"/>
    </source>
</evidence>
<dbReference type="Gene3D" id="3.40.50.1010">
    <property type="entry name" value="5'-nuclease"/>
    <property type="match status" value="1"/>
</dbReference>
<dbReference type="PANTHER" id="PTHR23355">
    <property type="entry name" value="RIBONUCLEASE"/>
    <property type="match status" value="1"/>
</dbReference>
<dbReference type="SUPFAM" id="SSF88723">
    <property type="entry name" value="PIN domain-like"/>
    <property type="match status" value="1"/>
</dbReference>
<dbReference type="AlphaFoldDB" id="A0A8J2SR87"/>
<evidence type="ECO:0000256" key="4">
    <source>
        <dbReference type="RuleBase" id="RU003901"/>
    </source>
</evidence>
<dbReference type="GO" id="GO:0000176">
    <property type="term" value="C:nuclear exosome (RNase complex)"/>
    <property type="evidence" value="ECO:0007669"/>
    <property type="project" value="TreeGrafter"/>
</dbReference>
<dbReference type="Gene3D" id="2.40.50.700">
    <property type="match status" value="1"/>
</dbReference>
<feature type="domain" description="PIN" evidence="6">
    <location>
        <begin position="108"/>
        <end position="218"/>
    </location>
</feature>
<dbReference type="Gene3D" id="2.40.50.690">
    <property type="match status" value="1"/>
</dbReference>
<dbReference type="Pfam" id="PF17849">
    <property type="entry name" value="OB_Dis3"/>
    <property type="match status" value="1"/>
</dbReference>
<feature type="domain" description="RNB" evidence="7">
    <location>
        <begin position="458"/>
        <end position="787"/>
    </location>
</feature>
<evidence type="ECO:0000313" key="9">
    <source>
        <dbReference type="Proteomes" id="UP000789595"/>
    </source>
</evidence>
<dbReference type="InterPro" id="IPR002716">
    <property type="entry name" value="PIN_dom"/>
</dbReference>
<evidence type="ECO:0000256" key="5">
    <source>
        <dbReference type="SAM" id="MobiDB-lite"/>
    </source>
</evidence>
<sequence>MPLHAAARARVLAAVRKPHNWTRSSDRIRDAAPPAPGIRSPSAVVPSAGAGRSRRPCGAHSMDARAFARRTRRGVVRREVREAHGGEATFRRRGAPVAKEALRDEQATYVVPDANVVLHQLDVLEHRDVNCAQLDRLVICRTVAEEVRARDRRCYRRLLALVRDPARRILTLHHASPTPLPRESTNDANDRAIRDAAALVKEVCGDCILATDDADNRRKAKQAHLRALSTLELCALVEPSLSDRVCRHDDDGASSDQVYAPHLPPQELRKGVAAGTFTRGVFRATSAFRGSVGDVSIEGSNCNRALDGDEVVVERVKEAEALNEEEDDVRLNVGEDLRTSMGRVVGILKRRPVEVCGSFERSGRFRPLDRRLPRVVVEKRVKDTDTRVVVKIDGWDASSKLPRGHFVAELGKRGDQATETTCILREQGVASGPFSAGAMGCLPSPDFDVEADALRSSREDLRASVICSIDPPGCRDIDDALSCTFSDGVYHVGIHIADVTRFVESDSALDAEAKSRGTSTYLVDRRLDMLPVLLTADLCSLRANVDRLAFSAFVDVDEEGTILETRYARTVIRSRAALTYEQAQRMIDSQDDSGVGASVRRLCALARVLRRKRVDAGALALASPEVKFKLDREDQPTDVSSYQLYEANKVVEEFMLLANVCVASTLAERFPALALLRRHPAPPLERFSDFLEHASRKGFSIDASTSKSLADSLDAATDPSDPELNTLLRIAATRCMAPAAYFCCRDEQGEQRRHYGLAAPLYTHFTSPIRRYADVVVHRLLAAAINDKPLPPAYAARDASTQLGRLATDLNRLATNAQRASRRSVALHTLLFFAKKPMDRCDGRVLAVRDGRLDVLLPQFGVEASIKVDGVVKEGGLAWDDVVVRVFDRVVVRVAVAKRDEDADDAVVLGLVEPAPPRSSGESVPPRSSGEPVAKKRRT</sequence>
<dbReference type="InterPro" id="IPR022966">
    <property type="entry name" value="RNase_II/R_CS"/>
</dbReference>
<dbReference type="GO" id="GO:0000177">
    <property type="term" value="C:cytoplasmic exosome (RNase complex)"/>
    <property type="evidence" value="ECO:0007669"/>
    <property type="project" value="TreeGrafter"/>
</dbReference>
<dbReference type="GO" id="GO:0006364">
    <property type="term" value="P:rRNA processing"/>
    <property type="evidence" value="ECO:0007669"/>
    <property type="project" value="UniProtKB-KW"/>
</dbReference>
<dbReference type="GO" id="GO:0004519">
    <property type="term" value="F:endonuclease activity"/>
    <property type="evidence" value="ECO:0007669"/>
    <property type="project" value="TreeGrafter"/>
</dbReference>
<dbReference type="InterPro" id="IPR001900">
    <property type="entry name" value="RNase_II/R"/>
</dbReference>
<evidence type="ECO:0000259" key="7">
    <source>
        <dbReference type="SMART" id="SM00955"/>
    </source>
</evidence>
<feature type="region of interest" description="Disordered" evidence="5">
    <location>
        <begin position="911"/>
        <end position="939"/>
    </location>
</feature>
<dbReference type="Proteomes" id="UP000789595">
    <property type="component" value="Unassembled WGS sequence"/>
</dbReference>
<evidence type="ECO:0000256" key="1">
    <source>
        <dbReference type="ARBA" id="ARBA00004123"/>
    </source>
</evidence>
<keyword evidence="2" id="KW-0698">rRNA processing</keyword>
<reference evidence="8" key="1">
    <citation type="submission" date="2021-11" db="EMBL/GenBank/DDBJ databases">
        <authorList>
            <consortium name="Genoscope - CEA"/>
            <person name="William W."/>
        </authorList>
    </citation>
    <scope>NUCLEOTIDE SEQUENCE</scope>
</reference>
<keyword evidence="3" id="KW-0539">Nucleus</keyword>
<protein>
    <recommendedName>
        <fullName evidence="10">DIS3-like exonuclease 1</fullName>
    </recommendedName>
</protein>
<organism evidence="8 9">
    <name type="scientific">Pelagomonas calceolata</name>
    <dbReference type="NCBI Taxonomy" id="35677"/>
    <lineage>
        <taxon>Eukaryota</taxon>
        <taxon>Sar</taxon>
        <taxon>Stramenopiles</taxon>
        <taxon>Ochrophyta</taxon>
        <taxon>Pelagophyceae</taxon>
        <taxon>Pelagomonadales</taxon>
        <taxon>Pelagomonadaceae</taxon>
        <taxon>Pelagomonas</taxon>
    </lineage>
</organism>
<dbReference type="InterPro" id="IPR041505">
    <property type="entry name" value="Dis3_CSD2"/>
</dbReference>
<comment type="similarity">
    <text evidence="4">Belongs to the RNR ribonuclease family.</text>
</comment>
<dbReference type="InterPro" id="IPR012340">
    <property type="entry name" value="NA-bd_OB-fold"/>
</dbReference>
<dbReference type="GO" id="GO:0071031">
    <property type="term" value="P:nuclear mRNA surveillance of mRNA 3'-end processing"/>
    <property type="evidence" value="ECO:0007669"/>
    <property type="project" value="TreeGrafter"/>
</dbReference>